<organism evidence="10 11">
    <name type="scientific">Paenibacillus prosopidis</name>
    <dbReference type="NCBI Taxonomy" id="630520"/>
    <lineage>
        <taxon>Bacteria</taxon>
        <taxon>Bacillati</taxon>
        <taxon>Bacillota</taxon>
        <taxon>Bacilli</taxon>
        <taxon>Bacillales</taxon>
        <taxon>Paenibacillaceae</taxon>
        <taxon>Paenibacillus</taxon>
    </lineage>
</organism>
<keyword evidence="6" id="KW-0732">Signal</keyword>
<sequence>MNTRKKSLRFIKQIISLCMSVSLLLMCALPAAAADDDPYLPPGGAEWNKLKELVINDFAYGSGNTVTDETYQGKVAKKIANNDSWGANYTLNGWQTLDISPYENGTLEFDAIGAVGGETFSVGFVDVVPERLVNGEFYKDNDTTPHQTSEEALASLPQSLTTEWKHYSIPLKNIFNANSIFHSSSVQMLRFKGSTFPTTFWLSNIVIKSPDKAASYAPIKVNQVGYPLIGEKYAMVSGYYNELTAMPGTPFQVKNASDMSIAYSGALSLVTAYDVSSGEKVLKADFSGLTKSGKYVLTVDGVAQPSIAFQIGDGSIYSTLLKDVQKFFYFQRANEDLLAKHAGIFARTGDHKEDYNLPFQSNPTITKDVGGGWWDAGDLGKYVTVGATAVSDLLWAYESFPSQFQDHSLNIPESGNGIPDLLDEIKVETDFILKMQDEATGGFYAFVIRDKQPNRFIMDGTASNRLIPTFHTGAAVGALAHAYIVMKNVPGLTGYAETLKAAAIRGWNYLVQHPEFIPQPDGPYNSSSDVNDRFYAAATLYRATGEQVYSNYVVANYLNFASAFEEETFSHNIGSLHRIGFYHYMMGGQPNAAVKTWFTDKFIQWRNLIINANLNKAVWRNATLNDFYWGANSNAAGVPVGLAIGSRILGLDNEDVRKVAAGNLNYLLGINPLQMSYITGHGERRVTKTIHEIYSADYLLEMPSGYMPGGPNNNGRYTFSGKAYNGSGIDWETNEQALNYNSPLTYLVALLSQSNEATIQLEAEQAGLSGGVQVNTNHPGYTGSGFLDGFWNFGGTAT</sequence>
<keyword evidence="2" id="KW-0378">Hydrolase</keyword>
<dbReference type="Pfam" id="PF02927">
    <property type="entry name" value="CelD_N"/>
    <property type="match status" value="1"/>
</dbReference>
<dbReference type="Gene3D" id="2.60.120.430">
    <property type="entry name" value="Galactose-binding lectin"/>
    <property type="match status" value="1"/>
</dbReference>
<evidence type="ECO:0000256" key="6">
    <source>
        <dbReference type="SAM" id="SignalP"/>
    </source>
</evidence>
<evidence type="ECO:0000256" key="4">
    <source>
        <dbReference type="ARBA" id="ARBA00023295"/>
    </source>
</evidence>
<keyword evidence="11" id="KW-1185">Reference proteome</keyword>
<evidence type="ECO:0000256" key="2">
    <source>
        <dbReference type="ARBA" id="ARBA00022801"/>
    </source>
</evidence>
<dbReference type="GO" id="GO:0000272">
    <property type="term" value="P:polysaccharide catabolic process"/>
    <property type="evidence" value="ECO:0007669"/>
    <property type="project" value="UniProtKB-KW"/>
</dbReference>
<evidence type="ECO:0000256" key="3">
    <source>
        <dbReference type="ARBA" id="ARBA00023277"/>
    </source>
</evidence>
<evidence type="ECO:0000256" key="5">
    <source>
        <dbReference type="ARBA" id="ARBA00023326"/>
    </source>
</evidence>
<dbReference type="InterPro" id="IPR048758">
    <property type="entry name" value="CBM30"/>
</dbReference>
<dbReference type="AlphaFoldDB" id="A0A368W478"/>
<dbReference type="GO" id="GO:0008810">
    <property type="term" value="F:cellulase activity"/>
    <property type="evidence" value="ECO:0007669"/>
    <property type="project" value="InterPro"/>
</dbReference>
<keyword evidence="5" id="KW-0624">Polysaccharide degradation</keyword>
<dbReference type="SUPFAM" id="SSF81296">
    <property type="entry name" value="E set domains"/>
    <property type="match status" value="1"/>
</dbReference>
<keyword evidence="3" id="KW-0119">Carbohydrate metabolism</keyword>
<dbReference type="Pfam" id="PF00759">
    <property type="entry name" value="Glyco_hydro_9"/>
    <property type="match status" value="1"/>
</dbReference>
<evidence type="ECO:0000259" key="8">
    <source>
        <dbReference type="Pfam" id="PF02927"/>
    </source>
</evidence>
<feature type="domain" description="Glycoside hydrolase family 9" evidence="7">
    <location>
        <begin position="317"/>
        <end position="747"/>
    </location>
</feature>
<dbReference type="PANTHER" id="PTHR22298">
    <property type="entry name" value="ENDO-1,4-BETA-GLUCANASE"/>
    <property type="match status" value="1"/>
</dbReference>
<evidence type="ECO:0000259" key="9">
    <source>
        <dbReference type="Pfam" id="PF21582"/>
    </source>
</evidence>
<evidence type="ECO:0000256" key="1">
    <source>
        <dbReference type="ARBA" id="ARBA00007072"/>
    </source>
</evidence>
<comment type="similarity">
    <text evidence="1">Belongs to the glycosyl hydrolase 9 (cellulase E) family.</text>
</comment>
<dbReference type="InterPro" id="IPR014756">
    <property type="entry name" value="Ig_E-set"/>
</dbReference>
<comment type="caution">
    <text evidence="10">The sequence shown here is derived from an EMBL/GenBank/DDBJ whole genome shotgun (WGS) entry which is preliminary data.</text>
</comment>
<dbReference type="EMBL" id="QPJD01000004">
    <property type="protein sequence ID" value="RCW49633.1"/>
    <property type="molecule type" value="Genomic_DNA"/>
</dbReference>
<name>A0A368W478_9BACL</name>
<protein>
    <submittedName>
        <fullName evidence="10">Endoglucanase</fullName>
    </submittedName>
</protein>
<feature type="chain" id="PRO_5016744574" evidence="6">
    <location>
        <begin position="34"/>
        <end position="798"/>
    </location>
</feature>
<dbReference type="SUPFAM" id="SSF49785">
    <property type="entry name" value="Galactose-binding domain-like"/>
    <property type="match status" value="1"/>
</dbReference>
<dbReference type="InterPro" id="IPR008928">
    <property type="entry name" value="6-hairpin_glycosidase_sf"/>
</dbReference>
<evidence type="ECO:0000313" key="10">
    <source>
        <dbReference type="EMBL" id="RCW49633.1"/>
    </source>
</evidence>
<dbReference type="InterPro" id="IPR004197">
    <property type="entry name" value="Cellulase_Ig-like"/>
</dbReference>
<proteinExistence type="inferred from homology"/>
<dbReference type="Gene3D" id="1.50.10.10">
    <property type="match status" value="1"/>
</dbReference>
<dbReference type="Proteomes" id="UP000252415">
    <property type="component" value="Unassembled WGS sequence"/>
</dbReference>
<feature type="domain" description="Cellulase Ig-like" evidence="8">
    <location>
        <begin position="217"/>
        <end position="302"/>
    </location>
</feature>
<evidence type="ECO:0000313" key="11">
    <source>
        <dbReference type="Proteomes" id="UP000252415"/>
    </source>
</evidence>
<feature type="non-terminal residue" evidence="10">
    <location>
        <position position="798"/>
    </location>
</feature>
<dbReference type="Gene3D" id="2.60.40.10">
    <property type="entry name" value="Immunoglobulins"/>
    <property type="match status" value="1"/>
</dbReference>
<keyword evidence="4" id="KW-0326">Glycosidase</keyword>
<dbReference type="SUPFAM" id="SSF48208">
    <property type="entry name" value="Six-hairpin glycosidases"/>
    <property type="match status" value="1"/>
</dbReference>
<dbReference type="InterPro" id="IPR012341">
    <property type="entry name" value="6hp_glycosidase-like_sf"/>
</dbReference>
<accession>A0A368W478</accession>
<reference evidence="10 11" key="1">
    <citation type="submission" date="2018-07" db="EMBL/GenBank/DDBJ databases">
        <title>Genomic Encyclopedia of Type Strains, Phase III (KMG-III): the genomes of soil and plant-associated and newly described type strains.</title>
        <authorList>
            <person name="Whitman W."/>
        </authorList>
    </citation>
    <scope>NUCLEOTIDE SEQUENCE [LARGE SCALE GENOMIC DNA]</scope>
    <source>
        <strain evidence="10 11">CECT 7506</strain>
    </source>
</reference>
<dbReference type="CDD" id="cd02850">
    <property type="entry name" value="E_set_Cellulase_N"/>
    <property type="match status" value="1"/>
</dbReference>
<feature type="domain" description="Carbohydrate binding" evidence="9">
    <location>
        <begin position="77"/>
        <end position="209"/>
    </location>
</feature>
<dbReference type="InterPro" id="IPR008979">
    <property type="entry name" value="Galactose-bd-like_sf"/>
</dbReference>
<gene>
    <name evidence="10" type="ORF">DFP97_104291</name>
</gene>
<dbReference type="Pfam" id="PF21582">
    <property type="entry name" value="CBM30"/>
    <property type="match status" value="1"/>
</dbReference>
<feature type="signal peptide" evidence="6">
    <location>
        <begin position="1"/>
        <end position="33"/>
    </location>
</feature>
<dbReference type="InterPro" id="IPR001701">
    <property type="entry name" value="Glyco_hydro_9"/>
</dbReference>
<dbReference type="RefSeq" id="WP_114379530.1">
    <property type="nucleotide sequence ID" value="NZ_QPJD01000004.1"/>
</dbReference>
<evidence type="ECO:0000259" key="7">
    <source>
        <dbReference type="Pfam" id="PF00759"/>
    </source>
</evidence>
<dbReference type="InterPro" id="IPR013783">
    <property type="entry name" value="Ig-like_fold"/>
</dbReference>